<evidence type="ECO:0000313" key="8">
    <source>
        <dbReference type="EMBL" id="GGI68174.1"/>
    </source>
</evidence>
<dbReference type="PANTHER" id="PTHR13170">
    <property type="entry name" value="O-GLCNACASE"/>
    <property type="match status" value="1"/>
</dbReference>
<feature type="chain" id="PRO_5039731452" evidence="5">
    <location>
        <begin position="28"/>
        <end position="673"/>
    </location>
</feature>
<evidence type="ECO:0000313" key="7">
    <source>
        <dbReference type="EMBL" id="GAA0511234.1"/>
    </source>
</evidence>
<evidence type="ECO:0000256" key="1">
    <source>
        <dbReference type="ARBA" id="ARBA00022801"/>
    </source>
</evidence>
<feature type="region of interest" description="Disordered" evidence="4">
    <location>
        <begin position="35"/>
        <end position="59"/>
    </location>
</feature>
<name>A0A917N6C4_9PSEU</name>
<dbReference type="SUPFAM" id="SSF51445">
    <property type="entry name" value="(Trans)glycosidases"/>
    <property type="match status" value="1"/>
</dbReference>
<dbReference type="Proteomes" id="UP001500220">
    <property type="component" value="Unassembled WGS sequence"/>
</dbReference>
<dbReference type="Gene3D" id="3.30.379.10">
    <property type="entry name" value="Chitobiase/beta-hexosaminidase domain 2-like"/>
    <property type="match status" value="1"/>
</dbReference>
<dbReference type="AlphaFoldDB" id="A0A917N6C4"/>
<dbReference type="GO" id="GO:0015929">
    <property type="term" value="F:hexosaminidase activity"/>
    <property type="evidence" value="ECO:0007669"/>
    <property type="project" value="UniProtKB-ARBA"/>
</dbReference>
<reference evidence="7" key="1">
    <citation type="journal article" date="2014" name="Int. J. Syst. Evol. Microbiol.">
        <title>Complete genome of a new Firmicutes species belonging to the dominant human colonic microbiota ('Ruminococcus bicirculans') reveals two chromosomes and a selective capacity to utilize plant glucans.</title>
        <authorList>
            <consortium name="NISC Comparative Sequencing Program"/>
            <person name="Wegmann U."/>
            <person name="Louis P."/>
            <person name="Goesmann A."/>
            <person name="Henrissat B."/>
            <person name="Duncan S.H."/>
            <person name="Flint H.J."/>
        </authorList>
    </citation>
    <scope>NUCLEOTIDE SEQUENCE</scope>
    <source>
        <strain evidence="7">JCM 10664</strain>
    </source>
</reference>
<dbReference type="Gene3D" id="1.20.58.460">
    <property type="entry name" value="Hyaluronidase post-catalytic domain-like"/>
    <property type="match status" value="1"/>
</dbReference>
<dbReference type="InterPro" id="IPR011496">
    <property type="entry name" value="O-GlcNAcase_cat"/>
</dbReference>
<dbReference type="EMBL" id="BMMT01000001">
    <property type="protein sequence ID" value="GGI68174.1"/>
    <property type="molecule type" value="Genomic_DNA"/>
</dbReference>
<dbReference type="PANTHER" id="PTHR13170:SF16">
    <property type="entry name" value="PROTEIN O-GLCNACASE"/>
    <property type="match status" value="1"/>
</dbReference>
<dbReference type="SUPFAM" id="SSF55545">
    <property type="entry name" value="beta-N-acetylhexosaminidase-like domain"/>
    <property type="match status" value="1"/>
</dbReference>
<sequence length="673" mass="72641">MGVMLGRNTRRRSAAVAALLCAALAGCTNTVPQVPAPSPTAPPAESLPATGLPQVTPQPQEMRRLGDDIAVRGKVEVVVDPLVDQPTRDLAVQVLRLAGASDVVVRDPGQPVEDATLRVRIGDRVSPSVVKGLQEVGFGAPAPVPAEGYVLAARGGSDPTLFIGASDPAGAYYGVQTLRQIASPGRIAGVGINDHPSMPLRGSVEGFYGPPWTHQERMDQLAFYGEVKLNTYIYAPKDDPYHRERWREPYPADELARVQELIQQAKAHHVRFTFALSPGTSICYSADSDFRALVAKLQAVYDAGVRDFSVPLDDITYTRWNCPGDEAKYGAASEGAAGRAQAELLNRVQREFVDTHPDVAPLQTVPTEYSDVEDSAYKSAIRSTLDPRVLVMWTGDGVIPRRITVADAQGAAKVWGRKVLLWDNYPVNDFDGSVGRVLLGPYAKRERGLSEQLAGDIVNPMNQAAASKVVEIGAADFAWNDAAFDPQRAWRAAAEYLAGRRMAGGEPSLVADPATVEALLVFFDLEHMAPLPSGRPWLEPAPELARRLDTFRVSWSTGDHATAIRELRPHAQAIADAPERIRAGAPADFVSDVQPWLAATELWGDSLLATLDGLRARADGDEGPAVQHFTAARQLAERAEQISTVPSEVRPQGPVKVADGVLDTFIEQAPNLR</sequence>
<evidence type="ECO:0000313" key="9">
    <source>
        <dbReference type="Proteomes" id="UP000597989"/>
    </source>
</evidence>
<dbReference type="Proteomes" id="UP000597989">
    <property type="component" value="Unassembled WGS sequence"/>
</dbReference>
<reference evidence="7" key="5">
    <citation type="submission" date="2023-12" db="EMBL/GenBank/DDBJ databases">
        <authorList>
            <person name="Sun Q."/>
            <person name="Inoue M."/>
        </authorList>
    </citation>
    <scope>NUCLEOTIDE SEQUENCE</scope>
    <source>
        <strain evidence="7">JCM 10664</strain>
    </source>
</reference>
<dbReference type="Pfam" id="PF02838">
    <property type="entry name" value="Glyco_hydro_20b"/>
    <property type="match status" value="1"/>
</dbReference>
<feature type="signal peptide" evidence="5">
    <location>
        <begin position="1"/>
        <end position="27"/>
    </location>
</feature>
<dbReference type="Gene3D" id="3.20.20.80">
    <property type="entry name" value="Glycosidases"/>
    <property type="match status" value="1"/>
</dbReference>
<reference evidence="8 9" key="2">
    <citation type="journal article" date="2014" name="Int. J. Syst. Evol. Microbiol.">
        <title>Complete genome sequence of Corynebacterium casei LMG S-19264T (=DSM 44701T), isolated from a smear-ripened cheese.</title>
        <authorList>
            <consortium name="US DOE Joint Genome Institute (JGI-PGF)"/>
            <person name="Walter F."/>
            <person name="Albersmeier A."/>
            <person name="Kalinowski J."/>
            <person name="Ruckert C."/>
        </authorList>
    </citation>
    <scope>NUCLEOTIDE SEQUENCE [LARGE SCALE GENOMIC DNA]</scope>
    <source>
        <strain evidence="8 9">CGMCC 4.7206</strain>
    </source>
</reference>
<dbReference type="GO" id="GO:1901135">
    <property type="term" value="P:carbohydrate derivative metabolic process"/>
    <property type="evidence" value="ECO:0007669"/>
    <property type="project" value="UniProtKB-ARBA"/>
</dbReference>
<keyword evidence="5" id="KW-0732">Signal</keyword>
<dbReference type="InterPro" id="IPR029018">
    <property type="entry name" value="Hex-like_dom2"/>
</dbReference>
<comment type="caution">
    <text evidence="8">The sequence shown here is derived from an EMBL/GenBank/DDBJ whole genome shotgun (WGS) entry which is preliminary data.</text>
</comment>
<comment type="similarity">
    <text evidence="3">Belongs to the glycosyl hydrolase 84 family.</text>
</comment>
<evidence type="ECO:0000256" key="5">
    <source>
        <dbReference type="SAM" id="SignalP"/>
    </source>
</evidence>
<dbReference type="GO" id="GO:0005975">
    <property type="term" value="P:carbohydrate metabolic process"/>
    <property type="evidence" value="ECO:0007669"/>
    <property type="project" value="UniProtKB-ARBA"/>
</dbReference>
<evidence type="ECO:0000256" key="3">
    <source>
        <dbReference type="PROSITE-ProRule" id="PRU01353"/>
    </source>
</evidence>
<feature type="domain" description="GH84" evidence="6">
    <location>
        <begin position="199"/>
        <end position="482"/>
    </location>
</feature>
<dbReference type="InterPro" id="IPR051822">
    <property type="entry name" value="Glycosyl_Hydrolase_84"/>
</dbReference>
<keyword evidence="10" id="KW-1185">Reference proteome</keyword>
<dbReference type="InterPro" id="IPR017853">
    <property type="entry name" value="GH"/>
</dbReference>
<evidence type="ECO:0000256" key="2">
    <source>
        <dbReference type="ARBA" id="ARBA00023295"/>
    </source>
</evidence>
<accession>A0A917N6C4</accession>
<gene>
    <name evidence="7" type="ORF">GCM10009545_11570</name>
    <name evidence="8" type="ORF">GCM10011581_01350</name>
</gene>
<dbReference type="InterPro" id="IPR015882">
    <property type="entry name" value="HEX_bac_N"/>
</dbReference>
<dbReference type="Pfam" id="PF07555">
    <property type="entry name" value="NAGidase"/>
    <property type="match status" value="1"/>
</dbReference>
<organism evidence="8 9">
    <name type="scientific">Saccharopolyspora thermophila</name>
    <dbReference type="NCBI Taxonomy" id="89367"/>
    <lineage>
        <taxon>Bacteria</taxon>
        <taxon>Bacillati</taxon>
        <taxon>Actinomycetota</taxon>
        <taxon>Actinomycetes</taxon>
        <taxon>Pseudonocardiales</taxon>
        <taxon>Pseudonocardiaceae</taxon>
        <taxon>Saccharopolyspora</taxon>
    </lineage>
</organism>
<dbReference type="PROSITE" id="PS52009">
    <property type="entry name" value="GH84"/>
    <property type="match status" value="1"/>
</dbReference>
<proteinExistence type="inferred from homology"/>
<evidence type="ECO:0000313" key="10">
    <source>
        <dbReference type="Proteomes" id="UP001500220"/>
    </source>
</evidence>
<dbReference type="SUPFAM" id="SSF140657">
    <property type="entry name" value="Hyaluronidase post-catalytic domain-like"/>
    <property type="match status" value="1"/>
</dbReference>
<evidence type="ECO:0000259" key="6">
    <source>
        <dbReference type="PROSITE" id="PS52009"/>
    </source>
</evidence>
<dbReference type="PROSITE" id="PS51257">
    <property type="entry name" value="PROKAR_LIPOPROTEIN"/>
    <property type="match status" value="1"/>
</dbReference>
<protein>
    <submittedName>
        <fullName evidence="7 8">Beta-N-acetylglucosaminidase</fullName>
    </submittedName>
</protein>
<reference evidence="10" key="3">
    <citation type="journal article" date="2019" name="Int. J. Syst. Evol. Microbiol.">
        <title>The Global Catalogue of Microorganisms (GCM) 10K type strain sequencing project: providing services to taxonomists for standard genome sequencing and annotation.</title>
        <authorList>
            <consortium name="The Broad Institute Genomics Platform"/>
            <consortium name="The Broad Institute Genome Sequencing Center for Infectious Disease"/>
            <person name="Wu L."/>
            <person name="Ma J."/>
        </authorList>
    </citation>
    <scope>NUCLEOTIDE SEQUENCE [LARGE SCALE GENOMIC DNA]</scope>
    <source>
        <strain evidence="10">JCM 10664</strain>
    </source>
</reference>
<keyword evidence="1 3" id="KW-0378">Hydrolase</keyword>
<reference evidence="8" key="4">
    <citation type="submission" date="2020-09" db="EMBL/GenBank/DDBJ databases">
        <authorList>
            <person name="Sun Q."/>
            <person name="Zhou Y."/>
        </authorList>
    </citation>
    <scope>NUCLEOTIDE SEQUENCE</scope>
    <source>
        <strain evidence="8">CGMCC 4.7206</strain>
    </source>
</reference>
<evidence type="ECO:0000256" key="4">
    <source>
        <dbReference type="SAM" id="MobiDB-lite"/>
    </source>
</evidence>
<dbReference type="EMBL" id="BAAAHC010000005">
    <property type="protein sequence ID" value="GAA0511234.1"/>
    <property type="molecule type" value="Genomic_DNA"/>
</dbReference>
<feature type="active site" description="Proton donor" evidence="3">
    <location>
        <position position="314"/>
    </location>
</feature>
<keyword evidence="2 3" id="KW-0326">Glycosidase</keyword>